<keyword evidence="2" id="KW-1185">Reference proteome</keyword>
<organism evidence="1 2">
    <name type="scientific">Brachionus plicatilis</name>
    <name type="common">Marine rotifer</name>
    <name type="synonym">Brachionus muelleri</name>
    <dbReference type="NCBI Taxonomy" id="10195"/>
    <lineage>
        <taxon>Eukaryota</taxon>
        <taxon>Metazoa</taxon>
        <taxon>Spiralia</taxon>
        <taxon>Gnathifera</taxon>
        <taxon>Rotifera</taxon>
        <taxon>Eurotatoria</taxon>
        <taxon>Monogononta</taxon>
        <taxon>Pseudotrocha</taxon>
        <taxon>Ploima</taxon>
        <taxon>Brachionidae</taxon>
        <taxon>Brachionus</taxon>
    </lineage>
</organism>
<gene>
    <name evidence="1" type="ORF">BpHYR1_000660</name>
</gene>
<proteinExistence type="predicted"/>
<comment type="caution">
    <text evidence="1">The sequence shown here is derived from an EMBL/GenBank/DDBJ whole genome shotgun (WGS) entry which is preliminary data.</text>
</comment>
<protein>
    <submittedName>
        <fullName evidence="1">Uncharacterized protein</fullName>
    </submittedName>
</protein>
<dbReference type="EMBL" id="REGN01001384">
    <property type="protein sequence ID" value="RNA35026.1"/>
    <property type="molecule type" value="Genomic_DNA"/>
</dbReference>
<evidence type="ECO:0000313" key="2">
    <source>
        <dbReference type="Proteomes" id="UP000276133"/>
    </source>
</evidence>
<dbReference type="OrthoDB" id="422362at2759"/>
<sequence>MLPSETQSLSELAPIKCGMATTGDFLISPIRGHFSERPVLFSEIGLTQGPFPICADWSQNLQMGRFWQEVDEAIVAAIVYQH</sequence>
<dbReference type="AlphaFoldDB" id="A0A3M7SGY5"/>
<dbReference type="Proteomes" id="UP000276133">
    <property type="component" value="Unassembled WGS sequence"/>
</dbReference>
<evidence type="ECO:0000313" key="1">
    <source>
        <dbReference type="EMBL" id="RNA35026.1"/>
    </source>
</evidence>
<name>A0A3M7SGY5_BRAPC</name>
<reference evidence="1 2" key="1">
    <citation type="journal article" date="2018" name="Sci. Rep.">
        <title>Genomic signatures of local adaptation to the degree of environmental predictability in rotifers.</title>
        <authorList>
            <person name="Franch-Gras L."/>
            <person name="Hahn C."/>
            <person name="Garcia-Roger E.M."/>
            <person name="Carmona M.J."/>
            <person name="Serra M."/>
            <person name="Gomez A."/>
        </authorList>
    </citation>
    <scope>NUCLEOTIDE SEQUENCE [LARGE SCALE GENOMIC DNA]</scope>
    <source>
        <strain evidence="1">HYR1</strain>
    </source>
</reference>
<accession>A0A3M7SGY5</accession>